<dbReference type="Gene3D" id="3.60.10.10">
    <property type="entry name" value="Endonuclease/exonuclease/phosphatase"/>
    <property type="match status" value="1"/>
</dbReference>
<dbReference type="Proteomes" id="UP000239757">
    <property type="component" value="Unassembled WGS sequence"/>
</dbReference>
<gene>
    <name evidence="2" type="ORF">GOBAR_AA38747</name>
</gene>
<organism evidence="2 3">
    <name type="scientific">Gossypium barbadense</name>
    <name type="common">Sea Island cotton</name>
    <name type="synonym">Hibiscus barbadensis</name>
    <dbReference type="NCBI Taxonomy" id="3634"/>
    <lineage>
        <taxon>Eukaryota</taxon>
        <taxon>Viridiplantae</taxon>
        <taxon>Streptophyta</taxon>
        <taxon>Embryophyta</taxon>
        <taxon>Tracheophyta</taxon>
        <taxon>Spermatophyta</taxon>
        <taxon>Magnoliopsida</taxon>
        <taxon>eudicotyledons</taxon>
        <taxon>Gunneridae</taxon>
        <taxon>Pentapetalae</taxon>
        <taxon>rosids</taxon>
        <taxon>malvids</taxon>
        <taxon>Malvales</taxon>
        <taxon>Malvaceae</taxon>
        <taxon>Malvoideae</taxon>
        <taxon>Gossypium</taxon>
    </lineage>
</organism>
<dbReference type="Pfam" id="PF03372">
    <property type="entry name" value="Exo_endo_phos"/>
    <property type="match status" value="1"/>
</dbReference>
<feature type="domain" description="Endonuclease/exonuclease/phosphatase" evidence="1">
    <location>
        <begin position="265"/>
        <end position="381"/>
    </location>
</feature>
<dbReference type="PANTHER" id="PTHR33710">
    <property type="entry name" value="BNAC02G09200D PROTEIN"/>
    <property type="match status" value="1"/>
</dbReference>
<dbReference type="InterPro" id="IPR005135">
    <property type="entry name" value="Endo/exonuclease/phosphatase"/>
</dbReference>
<name>A0A2P5VSZ0_GOSBA</name>
<dbReference type="EMBL" id="KZ671060">
    <property type="protein sequence ID" value="PPR81958.1"/>
    <property type="molecule type" value="Genomic_DNA"/>
</dbReference>
<evidence type="ECO:0000313" key="2">
    <source>
        <dbReference type="EMBL" id="PPR81958.1"/>
    </source>
</evidence>
<reference evidence="2 3" key="1">
    <citation type="submission" date="2015-01" db="EMBL/GenBank/DDBJ databases">
        <title>Genome of allotetraploid Gossypium barbadense reveals genomic plasticity and fiber elongation in cotton evolution.</title>
        <authorList>
            <person name="Chen X."/>
            <person name="Liu X."/>
            <person name="Zhao B."/>
            <person name="Zheng H."/>
            <person name="Hu Y."/>
            <person name="Lu G."/>
            <person name="Yang C."/>
            <person name="Chen J."/>
            <person name="Shan C."/>
            <person name="Zhang L."/>
            <person name="Zhou Y."/>
            <person name="Wang L."/>
            <person name="Guo W."/>
            <person name="Bai Y."/>
            <person name="Ruan J."/>
            <person name="Shangguan X."/>
            <person name="Mao Y."/>
            <person name="Jiang J."/>
            <person name="Zhu Y."/>
            <person name="Lei J."/>
            <person name="Kang H."/>
            <person name="Chen S."/>
            <person name="He X."/>
            <person name="Wang R."/>
            <person name="Wang Y."/>
            <person name="Chen J."/>
            <person name="Wang L."/>
            <person name="Yu S."/>
            <person name="Wang B."/>
            <person name="Wei J."/>
            <person name="Song S."/>
            <person name="Lu X."/>
            <person name="Gao Z."/>
            <person name="Gu W."/>
            <person name="Deng X."/>
            <person name="Ma D."/>
            <person name="Wang S."/>
            <person name="Liang W."/>
            <person name="Fang L."/>
            <person name="Cai C."/>
            <person name="Zhu X."/>
            <person name="Zhou B."/>
            <person name="Zhang Y."/>
            <person name="Chen Z."/>
            <person name="Xu S."/>
            <person name="Zhu R."/>
            <person name="Wang S."/>
            <person name="Zhang T."/>
            <person name="Zhao G."/>
        </authorList>
    </citation>
    <scope>NUCLEOTIDE SEQUENCE [LARGE SCALE GENOMIC DNA]</scope>
    <source>
        <strain evidence="3">cv. Xinhai21</strain>
        <tissue evidence="2">Leaf</tissue>
    </source>
</reference>
<proteinExistence type="predicted"/>
<dbReference type="OrthoDB" id="1729225at2759"/>
<dbReference type="AlphaFoldDB" id="A0A2P5VSZ0"/>
<dbReference type="InterPro" id="IPR036691">
    <property type="entry name" value="Endo/exonu/phosph_ase_sf"/>
</dbReference>
<evidence type="ECO:0000259" key="1">
    <source>
        <dbReference type="Pfam" id="PF03372"/>
    </source>
</evidence>
<sequence>MPTNDVARFPFMETKVIHQSTSDHDAIILDTEGRKPRDSHRDPRLCFKYDVCWAKDVEAKKIIKEAWQKGSKDIMGKIEMVGKKPGGWQYKKLKQMHNQMGTLQANINKVIDSQGDLHYGHGWCWIECFKATVWQLDEGPCCDPKPREGLAKKWHGIGWFWNSGEYWNKPYQVGGRMEAACHSGKEKSIEDELMANTPLDRKGHKTMRDGTRRLKSKRKRYKGLNDDATDESPARVVKRKLLGSVSPFKAREGVNVSIQTYSKFHIDELVRFEDADVFRFTGFYGQTDPNLRQQAWNMLRRVSDKVNEGWIVGGDFNAILNESEKEGGRRKPKILMEALCNFLEELKLTDVKTCNGWFIWTNNREGDQLVKERLDKFVVSDTVMEKLPFLTSLIVRQSKFDHEAIILDSEGIKPNTAKEGHRAWFRYDTCWADEKELKDIISGIWSKEDCSMLDKMDLTRDKLGPWQHHRFRKMKNKIKRLEKEIRQLMDGGSNEWTMRQLQQARGKLGHLYDVEEKRKNNISRLKDAQGTWHDDEEDFGHIAWNYFNDLFKTSCYLDVDRDLQHIRRCIDEDTNRRLNDAFTDEEIMMAFKQMDPRKAPGIDGLSGRFFKDHWSMVGADVLKLCHDILKGDKSAGRGGGS</sequence>
<dbReference type="GO" id="GO:0003824">
    <property type="term" value="F:catalytic activity"/>
    <property type="evidence" value="ECO:0007669"/>
    <property type="project" value="InterPro"/>
</dbReference>
<accession>A0A2P5VSZ0</accession>
<dbReference type="SUPFAM" id="SSF56219">
    <property type="entry name" value="DNase I-like"/>
    <property type="match status" value="1"/>
</dbReference>
<protein>
    <recommendedName>
        <fullName evidence="1">Endonuclease/exonuclease/phosphatase domain-containing protein</fullName>
    </recommendedName>
</protein>
<dbReference type="PANTHER" id="PTHR33710:SF64">
    <property type="entry name" value="ENDONUCLEASE_EXONUCLEASE_PHOSPHATASE DOMAIN-CONTAINING PROTEIN"/>
    <property type="match status" value="1"/>
</dbReference>
<evidence type="ECO:0000313" key="3">
    <source>
        <dbReference type="Proteomes" id="UP000239757"/>
    </source>
</evidence>